<dbReference type="AlphaFoldDB" id="A0A369CF31"/>
<evidence type="ECO:0000313" key="2">
    <source>
        <dbReference type="Proteomes" id="UP000252707"/>
    </source>
</evidence>
<keyword evidence="2" id="KW-1185">Reference proteome</keyword>
<reference evidence="1 2" key="1">
    <citation type="submission" date="2018-07" db="EMBL/GenBank/DDBJ databases">
        <title>Genomic Encyclopedia of Type Strains, Phase IV (KMG-IV): sequencing the most valuable type-strain genomes for metagenomic binning, comparative biology and taxonomic classification.</title>
        <authorList>
            <person name="Goeker M."/>
        </authorList>
    </citation>
    <scope>NUCLEOTIDE SEQUENCE [LARGE SCALE GENOMIC DNA]</scope>
    <source>
        <strain evidence="1 2">DSM 26407</strain>
    </source>
</reference>
<dbReference type="EMBL" id="QPJY01000002">
    <property type="protein sequence ID" value="RCX31848.1"/>
    <property type="molecule type" value="Genomic_DNA"/>
</dbReference>
<evidence type="ECO:0000313" key="1">
    <source>
        <dbReference type="EMBL" id="RCX31848.1"/>
    </source>
</evidence>
<comment type="caution">
    <text evidence="1">The sequence shown here is derived from an EMBL/GenBank/DDBJ whole genome shotgun (WGS) entry which is preliminary data.</text>
</comment>
<name>A0A369CF31_9GAMM</name>
<proteinExistence type="predicted"/>
<accession>A0A369CF31</accession>
<gene>
    <name evidence="1" type="ORF">DFQ59_102195</name>
</gene>
<protein>
    <submittedName>
        <fullName evidence="1">Uncharacterized protein</fullName>
    </submittedName>
</protein>
<organism evidence="1 2">
    <name type="scientific">Thioalbus denitrificans</name>
    <dbReference type="NCBI Taxonomy" id="547122"/>
    <lineage>
        <taxon>Bacteria</taxon>
        <taxon>Pseudomonadati</taxon>
        <taxon>Pseudomonadota</taxon>
        <taxon>Gammaproteobacteria</taxon>
        <taxon>Chromatiales</taxon>
        <taxon>Ectothiorhodospiraceae</taxon>
        <taxon>Thioalbus</taxon>
    </lineage>
</organism>
<dbReference type="Proteomes" id="UP000252707">
    <property type="component" value="Unassembled WGS sequence"/>
</dbReference>
<sequence length="43" mass="4615">MGEGTIPKPEREAGANTGFSCLAVRSDYLIFVRYAGLLLSTIP</sequence>